<dbReference type="OrthoDB" id="407146at2759"/>
<evidence type="ECO:0000313" key="6">
    <source>
        <dbReference type="EMBL" id="RMX66048.1"/>
    </source>
</evidence>
<evidence type="ECO:0000256" key="5">
    <source>
        <dbReference type="ARBA" id="ARBA00022807"/>
    </source>
</evidence>
<dbReference type="InterPro" id="IPR000816">
    <property type="entry name" value="Peptidase_C15"/>
</dbReference>
<evidence type="ECO:0000256" key="2">
    <source>
        <dbReference type="ARBA" id="ARBA00022490"/>
    </source>
</evidence>
<evidence type="ECO:0000256" key="4">
    <source>
        <dbReference type="ARBA" id="ARBA00022801"/>
    </source>
</evidence>
<name>A0A3M6VGB9_9STRA</name>
<keyword evidence="8" id="KW-1185">Reference proteome</keyword>
<dbReference type="FunFam" id="3.40.630.20:FF:000003">
    <property type="entry name" value="Pyrrolidone-carboxylate peptidase isoform A"/>
    <property type="match status" value="1"/>
</dbReference>
<comment type="caution">
    <text evidence="6">The sequence shown here is derived from an EMBL/GenBank/DDBJ whole genome shotgun (WGS) entry which is preliminary data.</text>
</comment>
<evidence type="ECO:0008006" key="10">
    <source>
        <dbReference type="Google" id="ProtNLM"/>
    </source>
</evidence>
<dbReference type="GO" id="GO:0005829">
    <property type="term" value="C:cytosol"/>
    <property type="evidence" value="ECO:0007669"/>
    <property type="project" value="InterPro"/>
</dbReference>
<evidence type="ECO:0000313" key="9">
    <source>
        <dbReference type="Proteomes" id="UP000286097"/>
    </source>
</evidence>
<keyword evidence="3" id="KW-0645">Protease</keyword>
<dbReference type="InterPro" id="IPR016125">
    <property type="entry name" value="Peptidase_C15-like"/>
</dbReference>
<reference evidence="8 9" key="1">
    <citation type="submission" date="2018-06" db="EMBL/GenBank/DDBJ databases">
        <title>Comparative genomics of downy mildews reveals potential adaptations to biotrophy.</title>
        <authorList>
            <person name="Fletcher K."/>
            <person name="Klosterman S.J."/>
            <person name="Derevnina L."/>
            <person name="Martin F."/>
            <person name="Koike S."/>
            <person name="Reyes Chin-Wo S."/>
            <person name="Mou B."/>
            <person name="Michelmore R."/>
        </authorList>
    </citation>
    <scope>NUCLEOTIDE SEQUENCE [LARGE SCALE GENOMIC DNA]</scope>
    <source>
        <strain evidence="7 9">R13</strain>
        <strain evidence="6 8">R14</strain>
    </source>
</reference>
<dbReference type="VEuPathDB" id="FungiDB:DD237_003766"/>
<dbReference type="Proteomes" id="UP000286097">
    <property type="component" value="Unassembled WGS sequence"/>
</dbReference>
<dbReference type="Pfam" id="PF01470">
    <property type="entry name" value="Peptidase_C15"/>
    <property type="match status" value="1"/>
</dbReference>
<evidence type="ECO:0000256" key="3">
    <source>
        <dbReference type="ARBA" id="ARBA00022670"/>
    </source>
</evidence>
<dbReference type="Proteomes" id="UP000282087">
    <property type="component" value="Unassembled WGS sequence"/>
</dbReference>
<dbReference type="GO" id="GO:0006508">
    <property type="term" value="P:proteolysis"/>
    <property type="evidence" value="ECO:0007669"/>
    <property type="project" value="UniProtKB-KW"/>
</dbReference>
<accession>A0A3M6VGB9</accession>
<dbReference type="AlphaFoldDB" id="A0A3M6VGB9"/>
<dbReference type="EMBL" id="QLLG01000218">
    <property type="protein sequence ID" value="RMX66048.1"/>
    <property type="molecule type" value="Genomic_DNA"/>
</dbReference>
<comment type="similarity">
    <text evidence="1">Belongs to the peptidase C15 family.</text>
</comment>
<dbReference type="Gene3D" id="3.40.630.20">
    <property type="entry name" value="Peptidase C15, pyroglutamyl peptidase I-like"/>
    <property type="match status" value="1"/>
</dbReference>
<dbReference type="SUPFAM" id="SSF53182">
    <property type="entry name" value="Pyrrolidone carboxyl peptidase (pyroglutamate aminopeptidase)"/>
    <property type="match status" value="1"/>
</dbReference>
<keyword evidence="5" id="KW-0788">Thiol protease</keyword>
<organism evidence="6 8">
    <name type="scientific">Peronospora effusa</name>
    <dbReference type="NCBI Taxonomy" id="542832"/>
    <lineage>
        <taxon>Eukaryota</taxon>
        <taxon>Sar</taxon>
        <taxon>Stramenopiles</taxon>
        <taxon>Oomycota</taxon>
        <taxon>Peronosporomycetes</taxon>
        <taxon>Peronosporales</taxon>
        <taxon>Peronosporaceae</taxon>
        <taxon>Peronospora</taxon>
    </lineage>
</organism>
<protein>
    <recommendedName>
        <fullName evidence="10">Pyroglutamyl-peptidase I</fullName>
    </recommendedName>
</protein>
<dbReference type="InterPro" id="IPR036440">
    <property type="entry name" value="Peptidase_C15-like_sf"/>
</dbReference>
<proteinExistence type="inferred from homology"/>
<keyword evidence="2" id="KW-0963">Cytoplasm</keyword>
<dbReference type="GO" id="GO:0016920">
    <property type="term" value="F:pyroglutamyl-peptidase activity"/>
    <property type="evidence" value="ECO:0007669"/>
    <property type="project" value="InterPro"/>
</dbReference>
<gene>
    <name evidence="7" type="ORF">DD237_003766</name>
    <name evidence="6" type="ORF">DD238_003952</name>
</gene>
<dbReference type="PANTHER" id="PTHR23402">
    <property type="entry name" value="PROTEASE FAMILY C15 PYROGLUTAMYL-PEPTIDASE I-RELATED"/>
    <property type="match status" value="1"/>
</dbReference>
<evidence type="ECO:0000313" key="8">
    <source>
        <dbReference type="Proteomes" id="UP000282087"/>
    </source>
</evidence>
<dbReference type="EMBL" id="QKXF01000254">
    <property type="protein sequence ID" value="RQM13505.1"/>
    <property type="molecule type" value="Genomic_DNA"/>
</dbReference>
<evidence type="ECO:0000313" key="7">
    <source>
        <dbReference type="EMBL" id="RQM13505.1"/>
    </source>
</evidence>
<dbReference type="PANTHER" id="PTHR23402:SF1">
    <property type="entry name" value="PYROGLUTAMYL-PEPTIDASE I"/>
    <property type="match status" value="1"/>
</dbReference>
<evidence type="ECO:0000256" key="1">
    <source>
        <dbReference type="ARBA" id="ARBA00006641"/>
    </source>
</evidence>
<keyword evidence="4" id="KW-0378">Hydrolase</keyword>
<sequence length="221" mass="24551">MMAYTVADNDAVNSTANAATPSQKRDVYVTGFGKFGDILENPTTFLAKKLEEHHKVTESHVLEVSAEACVEALADMYARAEERGRPCIFLHFGVSAVACSVKLEQVGYNVADFRIPDERGYVAKDEVIHEGEPDNMTTEVPLEEMLMTLQAMHLGVSISTDPGRYICNYVYYRSLVWAKGQATKGHSRHLVLFVHVPEFRTLGFEDQMALASTIVDMVADL</sequence>
<dbReference type="PRINTS" id="PR00706">
    <property type="entry name" value="PYROGLUPTASE"/>
</dbReference>